<evidence type="ECO:0000256" key="5">
    <source>
        <dbReference type="SAM" id="MobiDB-lite"/>
    </source>
</evidence>
<feature type="signal peptide" evidence="4">
    <location>
        <begin position="1"/>
        <end position="33"/>
    </location>
</feature>
<comment type="subcellular location">
    <subcellularLocation>
        <location evidence="4">Periplasm</location>
    </subcellularLocation>
</comment>
<dbReference type="PANTHER" id="PTHR36504:SF1">
    <property type="entry name" value="LIPOPOLYSACCHARIDE EXPORT SYSTEM PROTEIN LPTA"/>
    <property type="match status" value="1"/>
</dbReference>
<evidence type="ECO:0000256" key="3">
    <source>
        <dbReference type="ARBA" id="ARBA00022764"/>
    </source>
</evidence>
<feature type="compositionally biased region" description="Polar residues" evidence="5">
    <location>
        <begin position="191"/>
        <end position="201"/>
    </location>
</feature>
<accession>A0ABN6CY26</accession>
<dbReference type="InterPro" id="IPR014340">
    <property type="entry name" value="LptA"/>
</dbReference>
<dbReference type="EMBL" id="AP024202">
    <property type="protein sequence ID" value="BCN92790.1"/>
    <property type="molecule type" value="Genomic_DNA"/>
</dbReference>
<feature type="chain" id="PRO_5044924140" description="Lipopolysaccharide export system protein LptA" evidence="4">
    <location>
        <begin position="34"/>
        <end position="201"/>
    </location>
</feature>
<evidence type="ECO:0000259" key="6">
    <source>
        <dbReference type="Pfam" id="PF03968"/>
    </source>
</evidence>
<organism evidence="7 8">
    <name type="scientific">Thiomicrorhabdus immobilis</name>
    <dbReference type="NCBI Taxonomy" id="2791037"/>
    <lineage>
        <taxon>Bacteria</taxon>
        <taxon>Pseudomonadati</taxon>
        <taxon>Pseudomonadota</taxon>
        <taxon>Gammaproteobacteria</taxon>
        <taxon>Thiotrichales</taxon>
        <taxon>Piscirickettsiaceae</taxon>
        <taxon>Thiomicrorhabdus</taxon>
    </lineage>
</organism>
<gene>
    <name evidence="4 7" type="primary">lptA</name>
    <name evidence="7" type="ORF">THMIRHAM_05750</name>
</gene>
<feature type="domain" description="Organic solvent tolerance-like N-terminal" evidence="6">
    <location>
        <begin position="50"/>
        <end position="161"/>
    </location>
</feature>
<dbReference type="Gene3D" id="2.60.450.10">
    <property type="entry name" value="Lipopolysaccharide (LPS) transport protein A like domain"/>
    <property type="match status" value="1"/>
</dbReference>
<dbReference type="Pfam" id="PF03968">
    <property type="entry name" value="LptD_N"/>
    <property type="match status" value="1"/>
</dbReference>
<dbReference type="InterPro" id="IPR052037">
    <property type="entry name" value="LPS_export_LptA"/>
</dbReference>
<evidence type="ECO:0000256" key="2">
    <source>
        <dbReference type="ARBA" id="ARBA00022729"/>
    </source>
</evidence>
<comment type="function">
    <text evidence="4">Involved in the assembly of lipopolysaccharide (LPS). Required for the translocation of LPS from the inner membrane to the outer membrane. May form a bridge between the inner membrane and the outer membrane, via interactions with LptC and LptD, thereby facilitating LPS transfer across the periplasm.</text>
</comment>
<dbReference type="PANTHER" id="PTHR36504">
    <property type="entry name" value="LIPOPOLYSACCHARIDE EXPORT SYSTEM PROTEIN LPTA"/>
    <property type="match status" value="1"/>
</dbReference>
<evidence type="ECO:0000256" key="4">
    <source>
        <dbReference type="HAMAP-Rule" id="MF_01914"/>
    </source>
</evidence>
<evidence type="ECO:0000256" key="1">
    <source>
        <dbReference type="ARBA" id="ARBA00022448"/>
    </source>
</evidence>
<reference evidence="7" key="1">
    <citation type="journal article" date="2022" name="Arch. Microbiol.">
        <title>Thiomicrorhabdus immobilis sp. nov., a mesophilic sulfur-oxidizing bacterium isolated from sediment of a brackish lake in northern Japan.</title>
        <authorList>
            <person name="Kojima H."/>
            <person name="Mochizuki J."/>
            <person name="Kanda M."/>
            <person name="Watanabe T."/>
            <person name="Fukui M."/>
        </authorList>
    </citation>
    <scope>NUCLEOTIDE SEQUENCE</scope>
    <source>
        <strain evidence="7">Am19</strain>
    </source>
</reference>
<keyword evidence="3 4" id="KW-0574">Periplasm</keyword>
<protein>
    <recommendedName>
        <fullName evidence="4">Lipopolysaccharide export system protein LptA</fullName>
    </recommendedName>
</protein>
<comment type="subunit">
    <text evidence="4">Component of the lipopolysaccharide transport and assembly complex.</text>
</comment>
<dbReference type="RefSeq" id="WP_237263032.1">
    <property type="nucleotide sequence ID" value="NZ_AP024202.1"/>
</dbReference>
<proteinExistence type="inferred from homology"/>
<keyword evidence="2 4" id="KW-0732">Signal</keyword>
<dbReference type="NCBIfam" id="TIGR03002">
    <property type="entry name" value="outer_YhbN_LptA"/>
    <property type="match status" value="1"/>
</dbReference>
<name>A0ABN6CY26_9GAMM</name>
<dbReference type="InterPro" id="IPR005653">
    <property type="entry name" value="OstA-like_N"/>
</dbReference>
<comment type="similarity">
    <text evidence="4">Belongs to the LptA family.</text>
</comment>
<dbReference type="HAMAP" id="MF_01914">
    <property type="entry name" value="LPS_assembly_LptA"/>
    <property type="match status" value="1"/>
</dbReference>
<feature type="region of interest" description="Disordered" evidence="5">
    <location>
        <begin position="167"/>
        <end position="201"/>
    </location>
</feature>
<keyword evidence="1 4" id="KW-0813">Transport</keyword>
<dbReference type="Proteomes" id="UP001054820">
    <property type="component" value="Chromosome"/>
</dbReference>
<evidence type="ECO:0000313" key="7">
    <source>
        <dbReference type="EMBL" id="BCN92790.1"/>
    </source>
</evidence>
<keyword evidence="8" id="KW-1185">Reference proteome</keyword>
<sequence precursor="true">MQTPFAFTTTSRFMAALLLGLLFSSSASMQAFAGDKTPKGTQPDESQPINITADSLKASEKSGKSVYNGNVIVTQGSLTLKGDVIEVSHPNGQLKEVTASGKPASFKRYSQVDQAWLKGHAQKIKYNAAKKTVLLIGNAQVEQPGKHIIKGPELFYDIANQTLQAQSTATEKKRISVTFNPAPVKKPKTETAPQNTQPKTQ</sequence>
<evidence type="ECO:0000313" key="8">
    <source>
        <dbReference type="Proteomes" id="UP001054820"/>
    </source>
</evidence>